<organism evidence="2 3">
    <name type="scientific">Blattamonas nauphoetae</name>
    <dbReference type="NCBI Taxonomy" id="2049346"/>
    <lineage>
        <taxon>Eukaryota</taxon>
        <taxon>Metamonada</taxon>
        <taxon>Preaxostyla</taxon>
        <taxon>Oxymonadida</taxon>
        <taxon>Blattamonas</taxon>
    </lineage>
</organism>
<evidence type="ECO:0000256" key="1">
    <source>
        <dbReference type="SAM" id="MobiDB-lite"/>
    </source>
</evidence>
<accession>A0ABQ9XMB6</accession>
<feature type="compositionally biased region" description="Low complexity" evidence="1">
    <location>
        <begin position="12"/>
        <end position="25"/>
    </location>
</feature>
<feature type="region of interest" description="Disordered" evidence="1">
    <location>
        <begin position="1"/>
        <end position="25"/>
    </location>
</feature>
<reference evidence="2 3" key="1">
    <citation type="journal article" date="2022" name="bioRxiv">
        <title>Genomics of Preaxostyla Flagellates Illuminates Evolutionary Transitions and the Path Towards Mitochondrial Loss.</title>
        <authorList>
            <person name="Novak L.V.F."/>
            <person name="Treitli S.C."/>
            <person name="Pyrih J."/>
            <person name="Halakuc P."/>
            <person name="Pipaliya S.V."/>
            <person name="Vacek V."/>
            <person name="Brzon O."/>
            <person name="Soukal P."/>
            <person name="Eme L."/>
            <person name="Dacks J.B."/>
            <person name="Karnkowska A."/>
            <person name="Elias M."/>
            <person name="Hampl V."/>
        </authorList>
    </citation>
    <scope>NUCLEOTIDE SEQUENCE [LARGE SCALE GENOMIC DNA]</scope>
    <source>
        <strain evidence="2">NAU3</strain>
        <tissue evidence="2">Gut</tissue>
    </source>
</reference>
<proteinExistence type="predicted"/>
<dbReference type="Proteomes" id="UP001281761">
    <property type="component" value="Unassembled WGS sequence"/>
</dbReference>
<name>A0ABQ9XMB6_9EUKA</name>
<evidence type="ECO:0000313" key="3">
    <source>
        <dbReference type="Proteomes" id="UP001281761"/>
    </source>
</evidence>
<feature type="compositionally biased region" description="Polar residues" evidence="1">
    <location>
        <begin position="1"/>
        <end position="11"/>
    </location>
</feature>
<comment type="caution">
    <text evidence="2">The sequence shown here is derived from an EMBL/GenBank/DDBJ whole genome shotgun (WGS) entry which is preliminary data.</text>
</comment>
<dbReference type="EMBL" id="JARBJD010000113">
    <property type="protein sequence ID" value="KAK2951762.1"/>
    <property type="molecule type" value="Genomic_DNA"/>
</dbReference>
<protein>
    <submittedName>
        <fullName evidence="2">Uncharacterized protein</fullName>
    </submittedName>
</protein>
<sequence length="359" mass="40250">MFAPMHTQTVESASTPLPSHPLSSSNPTLSDIIRTFLESDLDELPTRCSIAESCGLVSILSGIVSSHSSVGLRSIASNLLALIQNALGSCEVQTKEHCHLKSHAQSTKPKPIRDVNEQFDRLHNTMCTMATQMTEQFGKINSWMMKYDSLLNQLNEKQQFKTLQQYRFQRWSKTGADAVEIFDEDFFIKTGNTFTLRQRPENEETNFIPKTLFSPLISSDVAQLSFTITHSSGGYRYGVVVPYLVDTGTNHNFRKEKPRKATWGINYTPPANIPVNGAPPRRYTRQAVLEADCRVGRRTIKLYHDGKMDDAFSENIPLPFRFAINLHHPSVSVTIHSLTFTAKPTLKGGTKSTKLGIDQ</sequence>
<keyword evidence="3" id="KW-1185">Reference proteome</keyword>
<gene>
    <name evidence="2" type="ORF">BLNAU_13255</name>
</gene>
<evidence type="ECO:0000313" key="2">
    <source>
        <dbReference type="EMBL" id="KAK2951762.1"/>
    </source>
</evidence>